<dbReference type="EMBL" id="PJQL01000846">
    <property type="protein sequence ID" value="RCH92313.1"/>
    <property type="molecule type" value="Genomic_DNA"/>
</dbReference>
<comment type="caution">
    <text evidence="2">The sequence shown here is derived from an EMBL/GenBank/DDBJ whole genome shotgun (WGS) entry which is preliminary data.</text>
</comment>
<feature type="coiled-coil region" evidence="1">
    <location>
        <begin position="150"/>
        <end position="221"/>
    </location>
</feature>
<organism evidence="2 3">
    <name type="scientific">Rhizopus azygosporus</name>
    <name type="common">Rhizopus microsporus var. azygosporus</name>
    <dbReference type="NCBI Taxonomy" id="86630"/>
    <lineage>
        <taxon>Eukaryota</taxon>
        <taxon>Fungi</taxon>
        <taxon>Fungi incertae sedis</taxon>
        <taxon>Mucoromycota</taxon>
        <taxon>Mucoromycotina</taxon>
        <taxon>Mucoromycetes</taxon>
        <taxon>Mucorales</taxon>
        <taxon>Mucorineae</taxon>
        <taxon>Rhizopodaceae</taxon>
        <taxon>Rhizopus</taxon>
    </lineage>
</organism>
<gene>
    <name evidence="2" type="ORF">CU097_011717</name>
</gene>
<evidence type="ECO:0000313" key="3">
    <source>
        <dbReference type="Proteomes" id="UP000252139"/>
    </source>
</evidence>
<sequence length="408" mass="47003">MEDCLKSLIHSSKRIASVSFVENDDTVLISNEGFRKRLREADSFENAIHSICFGEESIQKITSEIPSLKGNTHIKAHQAQYLLNILRQLNGICKDQSIQRVIEEYTKTIEERESHMATLYSEYNETDAHIDALQDRISAEKSRVTELPSYEYQENLIRNLKQQLSNIDKKREENQKRRARKQEELQRLLLSNQESRQDPSIEALQARIRQMKERIKEYDNLLQQKPITHVTALSTQDAFLGLKARFDKLVSEHSQVEAPGKNSLTEQVRYVAEQLRQMIGKLNAAEHVNHRLQNFKDIYTRLIDYTLDKSNSAHLNEKEFKQAFTLNESIEVLKNDSVLLAAIIRRLLETKQETVSDLTEYTKTFAEERQITTKASQSIYLLVAAGLLESDRSQGESVIKLTAALNPA</sequence>
<reference evidence="2 3" key="1">
    <citation type="journal article" date="2018" name="G3 (Bethesda)">
        <title>Phylogenetic and Phylogenomic Definition of Rhizopus Species.</title>
        <authorList>
            <person name="Gryganskyi A.P."/>
            <person name="Golan J."/>
            <person name="Dolatabadi S."/>
            <person name="Mondo S."/>
            <person name="Robb S."/>
            <person name="Idnurm A."/>
            <person name="Muszewska A."/>
            <person name="Steczkiewicz K."/>
            <person name="Masonjones S."/>
            <person name="Liao H.L."/>
            <person name="Gajdeczka M.T."/>
            <person name="Anike F."/>
            <person name="Vuek A."/>
            <person name="Anishchenko I.M."/>
            <person name="Voigt K."/>
            <person name="de Hoog G.S."/>
            <person name="Smith M.E."/>
            <person name="Heitman J."/>
            <person name="Vilgalys R."/>
            <person name="Stajich J.E."/>
        </authorList>
    </citation>
    <scope>NUCLEOTIDE SEQUENCE [LARGE SCALE GENOMIC DNA]</scope>
    <source>
        <strain evidence="2 3">CBS 357.93</strain>
    </source>
</reference>
<protein>
    <submittedName>
        <fullName evidence="2">Uncharacterized protein</fullName>
    </submittedName>
</protein>
<proteinExistence type="predicted"/>
<dbReference type="OrthoDB" id="2226451at2759"/>
<dbReference type="Proteomes" id="UP000252139">
    <property type="component" value="Unassembled WGS sequence"/>
</dbReference>
<accession>A0A367JQU1</accession>
<keyword evidence="3" id="KW-1185">Reference proteome</keyword>
<name>A0A367JQU1_RHIAZ</name>
<keyword evidence="1" id="KW-0175">Coiled coil</keyword>
<evidence type="ECO:0000256" key="1">
    <source>
        <dbReference type="SAM" id="Coils"/>
    </source>
</evidence>
<dbReference type="AlphaFoldDB" id="A0A367JQU1"/>
<evidence type="ECO:0000313" key="2">
    <source>
        <dbReference type="EMBL" id="RCH92313.1"/>
    </source>
</evidence>